<proteinExistence type="predicted"/>
<comment type="caution">
    <text evidence="2">The sequence shown here is derived from an EMBL/GenBank/DDBJ whole genome shotgun (WGS) entry which is preliminary data.</text>
</comment>
<gene>
    <name evidence="2" type="ORF">DFR45_102403</name>
</gene>
<dbReference type="SMART" id="SM00966">
    <property type="entry name" value="SpoVT_AbrB"/>
    <property type="match status" value="1"/>
</dbReference>
<accession>A0A369AP93</accession>
<dbReference type="OrthoDB" id="5459182at2"/>
<dbReference type="InterPro" id="IPR007159">
    <property type="entry name" value="SpoVT-AbrB_dom"/>
</dbReference>
<evidence type="ECO:0000313" key="3">
    <source>
        <dbReference type="Proteomes" id="UP000252174"/>
    </source>
</evidence>
<name>A0A369AP93_9BURK</name>
<dbReference type="AlphaFoldDB" id="A0A369AP93"/>
<dbReference type="Gene3D" id="2.10.260.10">
    <property type="match status" value="1"/>
</dbReference>
<dbReference type="InterPro" id="IPR013432">
    <property type="entry name" value="Doc_partner"/>
</dbReference>
<reference evidence="2 3" key="1">
    <citation type="submission" date="2018-07" db="EMBL/GenBank/DDBJ databases">
        <title>Genomic Encyclopedia of Type Strains, Phase IV (KMG-IV): sequencing the most valuable type-strain genomes for metagenomic binning, comparative biology and taxonomic classification.</title>
        <authorList>
            <person name="Goeker M."/>
        </authorList>
    </citation>
    <scope>NUCLEOTIDE SEQUENCE [LARGE SCALE GENOMIC DNA]</scope>
    <source>
        <strain evidence="2 3">DSM 100911</strain>
    </source>
</reference>
<dbReference type="SUPFAM" id="SSF89447">
    <property type="entry name" value="AbrB/MazE/MraZ-like"/>
    <property type="match status" value="1"/>
</dbReference>
<evidence type="ECO:0000259" key="1">
    <source>
        <dbReference type="SMART" id="SM00966"/>
    </source>
</evidence>
<organism evidence="2 3">
    <name type="scientific">Extensimonas vulgaris</name>
    <dbReference type="NCBI Taxonomy" id="1031594"/>
    <lineage>
        <taxon>Bacteria</taxon>
        <taxon>Pseudomonadati</taxon>
        <taxon>Pseudomonadota</taxon>
        <taxon>Betaproteobacteria</taxon>
        <taxon>Burkholderiales</taxon>
        <taxon>Comamonadaceae</taxon>
        <taxon>Extensimonas</taxon>
    </lineage>
</organism>
<feature type="domain" description="SpoVT-AbrB" evidence="1">
    <location>
        <begin position="9"/>
        <end position="54"/>
    </location>
</feature>
<dbReference type="RefSeq" id="WP_114482562.1">
    <property type="nucleotide sequence ID" value="NZ_QPJU01000002.1"/>
</dbReference>
<dbReference type="GO" id="GO:0003677">
    <property type="term" value="F:DNA binding"/>
    <property type="evidence" value="ECO:0007669"/>
    <property type="project" value="InterPro"/>
</dbReference>
<dbReference type="Pfam" id="PF04014">
    <property type="entry name" value="MazE_antitoxin"/>
    <property type="match status" value="1"/>
</dbReference>
<evidence type="ECO:0000313" key="2">
    <source>
        <dbReference type="EMBL" id="RCX11001.1"/>
    </source>
</evidence>
<dbReference type="InterPro" id="IPR037914">
    <property type="entry name" value="SpoVT-AbrB_sf"/>
</dbReference>
<dbReference type="NCBIfam" id="TIGR02609">
    <property type="entry name" value="doc_partner"/>
    <property type="match status" value="1"/>
</dbReference>
<dbReference type="Proteomes" id="UP000252174">
    <property type="component" value="Unassembled WGS sequence"/>
</dbReference>
<protein>
    <submittedName>
        <fullName evidence="2">Putative addiction module antidote</fullName>
    </submittedName>
</protein>
<keyword evidence="3" id="KW-1185">Reference proteome</keyword>
<dbReference type="EMBL" id="QPJU01000002">
    <property type="protein sequence ID" value="RCX11001.1"/>
    <property type="molecule type" value="Genomic_DNA"/>
</dbReference>
<sequence length="76" mass="8357">MTALTLKLTQIGNSVGVILPKEVLARLKVGKGDALFVTEAAHGVMLTPYDPELDAQLEAGRAFMREYRDTFHQLAK</sequence>